<protein>
    <recommendedName>
        <fullName evidence="1">FAD-binding 8 domain-containing protein</fullName>
    </recommendedName>
</protein>
<keyword evidence="3" id="KW-1185">Reference proteome</keyword>
<dbReference type="Gene3D" id="2.40.30.10">
    <property type="entry name" value="Translation factors"/>
    <property type="match status" value="1"/>
</dbReference>
<comment type="caution">
    <text evidence="2">The sequence shown here is derived from an EMBL/GenBank/DDBJ whole genome shotgun (WGS) entry which is preliminary data.</text>
</comment>
<dbReference type="Pfam" id="PF08022">
    <property type="entry name" value="FAD_binding_8"/>
    <property type="match status" value="1"/>
</dbReference>
<evidence type="ECO:0000313" key="3">
    <source>
        <dbReference type="Proteomes" id="UP001629953"/>
    </source>
</evidence>
<reference evidence="2 3" key="1">
    <citation type="journal article" date="2013" name="Int. J. Syst. Evol. Microbiol.">
        <title>Celerinatantimonas yamalensis sp. nov., a cold-adapted diazotrophic bacterium from a cold permafrost brine.</title>
        <authorList>
            <person name="Shcherbakova V."/>
            <person name="Chuvilskaya N."/>
            <person name="Rivkina E."/>
            <person name="Demidov N."/>
            <person name="Uchaeva V."/>
            <person name="Suetin S."/>
            <person name="Suzina N."/>
            <person name="Gilichinsky D."/>
        </authorList>
    </citation>
    <scope>NUCLEOTIDE SEQUENCE [LARGE SCALE GENOMIC DNA]</scope>
    <source>
        <strain evidence="2 3">C7</strain>
    </source>
</reference>
<dbReference type="SUPFAM" id="SSF63380">
    <property type="entry name" value="Riboflavin synthase domain-like"/>
    <property type="match status" value="1"/>
</dbReference>
<name>A0ABW9G966_9GAMM</name>
<dbReference type="InterPro" id="IPR017938">
    <property type="entry name" value="Riboflavin_synthase-like_b-brl"/>
</dbReference>
<dbReference type="EMBL" id="JBEQCT010000007">
    <property type="protein sequence ID" value="MFM2486221.1"/>
    <property type="molecule type" value="Genomic_DNA"/>
</dbReference>
<accession>A0ABW9G966</accession>
<feature type="domain" description="FAD-binding 8" evidence="1">
    <location>
        <begin position="5"/>
        <end position="58"/>
    </location>
</feature>
<sequence length="66" mass="7296">MLSINKGVFEHLPGQFAFVRFAHDKEPHPFSIMSASPEGKSLHFAIKSLGDYTSVLAAHDRAGRRS</sequence>
<gene>
    <name evidence="2" type="ORF">ABUE30_14325</name>
</gene>
<evidence type="ECO:0000313" key="2">
    <source>
        <dbReference type="EMBL" id="MFM2486221.1"/>
    </source>
</evidence>
<proteinExistence type="predicted"/>
<dbReference type="InterPro" id="IPR013112">
    <property type="entry name" value="FAD-bd_8"/>
</dbReference>
<dbReference type="Proteomes" id="UP001629953">
    <property type="component" value="Unassembled WGS sequence"/>
</dbReference>
<dbReference type="RefSeq" id="WP_408624505.1">
    <property type="nucleotide sequence ID" value="NZ_JBEQCT010000007.1"/>
</dbReference>
<evidence type="ECO:0000259" key="1">
    <source>
        <dbReference type="Pfam" id="PF08022"/>
    </source>
</evidence>
<organism evidence="2 3">
    <name type="scientific">Celerinatantimonas yamalensis</name>
    <dbReference type="NCBI Taxonomy" id="559956"/>
    <lineage>
        <taxon>Bacteria</taxon>
        <taxon>Pseudomonadati</taxon>
        <taxon>Pseudomonadota</taxon>
        <taxon>Gammaproteobacteria</taxon>
        <taxon>Celerinatantimonadaceae</taxon>
        <taxon>Celerinatantimonas</taxon>
    </lineage>
</organism>